<sequence length="79" mass="8729">MVLLVIRYSVVVHIVINCVWNTVTIRVLEEVTAAFASSVQIVAVRNAVVIVVVIQTVWNAILPISRRVGQASTFELRKG</sequence>
<organism evidence="1 2">
    <name type="scientific">Protopolystoma xenopodis</name>
    <dbReference type="NCBI Taxonomy" id="117903"/>
    <lineage>
        <taxon>Eukaryota</taxon>
        <taxon>Metazoa</taxon>
        <taxon>Spiralia</taxon>
        <taxon>Lophotrochozoa</taxon>
        <taxon>Platyhelminthes</taxon>
        <taxon>Monogenea</taxon>
        <taxon>Polyopisthocotylea</taxon>
        <taxon>Polystomatidea</taxon>
        <taxon>Polystomatidae</taxon>
        <taxon>Protopolystoma</taxon>
    </lineage>
</organism>
<reference evidence="1" key="1">
    <citation type="submission" date="2018-11" db="EMBL/GenBank/DDBJ databases">
        <authorList>
            <consortium name="Pathogen Informatics"/>
        </authorList>
    </citation>
    <scope>NUCLEOTIDE SEQUENCE</scope>
</reference>
<comment type="caution">
    <text evidence="1">The sequence shown here is derived from an EMBL/GenBank/DDBJ whole genome shotgun (WGS) entry which is preliminary data.</text>
</comment>
<proteinExistence type="predicted"/>
<dbReference type="AlphaFoldDB" id="A0A448X0B1"/>
<gene>
    <name evidence="1" type="ORF">PXEA_LOCUS18185</name>
</gene>
<evidence type="ECO:0000313" key="2">
    <source>
        <dbReference type="Proteomes" id="UP000784294"/>
    </source>
</evidence>
<protein>
    <submittedName>
        <fullName evidence="1">Uncharacterized protein</fullName>
    </submittedName>
</protein>
<keyword evidence="2" id="KW-1185">Reference proteome</keyword>
<dbReference type="Proteomes" id="UP000784294">
    <property type="component" value="Unassembled WGS sequence"/>
</dbReference>
<name>A0A448X0B1_9PLAT</name>
<accession>A0A448X0B1</accession>
<evidence type="ECO:0000313" key="1">
    <source>
        <dbReference type="EMBL" id="VEL24745.1"/>
    </source>
</evidence>
<dbReference type="EMBL" id="CAAALY010069384">
    <property type="protein sequence ID" value="VEL24745.1"/>
    <property type="molecule type" value="Genomic_DNA"/>
</dbReference>